<dbReference type="Gene3D" id="2.60.40.2360">
    <property type="entry name" value="Intracellular proteinase inhibitor BsuPI"/>
    <property type="match status" value="1"/>
</dbReference>
<keyword evidence="1" id="KW-0732">Signal</keyword>
<keyword evidence="4" id="KW-1185">Reference proteome</keyword>
<dbReference type="InterPro" id="IPR020481">
    <property type="entry name" value="Intracell_prot_inh_BsuPI"/>
</dbReference>
<feature type="signal peptide" evidence="1">
    <location>
        <begin position="1"/>
        <end position="20"/>
    </location>
</feature>
<dbReference type="EMBL" id="JBHRUJ010000004">
    <property type="protein sequence ID" value="MFC3210021.1"/>
    <property type="molecule type" value="Genomic_DNA"/>
</dbReference>
<organism evidence="3 4">
    <name type="scientific">Planomicrobium okeanokoites</name>
    <name type="common">Planococcus okeanokoites</name>
    <name type="synonym">Flavobacterium okeanokoites</name>
    <dbReference type="NCBI Taxonomy" id="244"/>
    <lineage>
        <taxon>Bacteria</taxon>
        <taxon>Bacillati</taxon>
        <taxon>Bacillota</taxon>
        <taxon>Bacilli</taxon>
        <taxon>Bacillales</taxon>
        <taxon>Caryophanaceae</taxon>
        <taxon>Planomicrobium</taxon>
    </lineage>
</organism>
<protein>
    <recommendedName>
        <fullName evidence="2">Intracellular proteinase inhibitor BsuPI domain-containing protein</fullName>
    </recommendedName>
</protein>
<feature type="domain" description="Intracellular proteinase inhibitor BsuPI" evidence="2">
    <location>
        <begin position="57"/>
        <end position="140"/>
    </location>
</feature>
<dbReference type="InterPro" id="IPR008972">
    <property type="entry name" value="Cupredoxin"/>
</dbReference>
<sequence>MKKPKVLAAFLLLSLTFFLAACGASGTVEPDMGNGSSDGIVEDEVTALLEQMDSNLYRYTVNNQTDETMTYEFTSGQRYDYTISNQDGDELYRLSAVSTYMQALGEETIEPGEKLEYEFEVPSNDLEPGTYQLNAWLTPQEGPKFEAETELTVE</sequence>
<gene>
    <name evidence="3" type="ORF">ACFOEJ_02910</name>
</gene>
<name>A0ABV7KKS3_PLAOK</name>
<accession>A0ABV7KKS3</accession>
<feature type="chain" id="PRO_5047538814" description="Intracellular proteinase inhibitor BsuPI domain-containing protein" evidence="1">
    <location>
        <begin position="21"/>
        <end position="154"/>
    </location>
</feature>
<dbReference type="PROSITE" id="PS51257">
    <property type="entry name" value="PROKAR_LIPOPROTEIN"/>
    <property type="match status" value="1"/>
</dbReference>
<dbReference type="Proteomes" id="UP001595625">
    <property type="component" value="Unassembled WGS sequence"/>
</dbReference>
<dbReference type="InterPro" id="IPR038144">
    <property type="entry name" value="IPI"/>
</dbReference>
<evidence type="ECO:0000313" key="3">
    <source>
        <dbReference type="EMBL" id="MFC3210021.1"/>
    </source>
</evidence>
<comment type="caution">
    <text evidence="3">The sequence shown here is derived from an EMBL/GenBank/DDBJ whole genome shotgun (WGS) entry which is preliminary data.</text>
</comment>
<evidence type="ECO:0000259" key="2">
    <source>
        <dbReference type="Pfam" id="PF12690"/>
    </source>
</evidence>
<proteinExistence type="predicted"/>
<evidence type="ECO:0000313" key="4">
    <source>
        <dbReference type="Proteomes" id="UP001595625"/>
    </source>
</evidence>
<reference evidence="4" key="1">
    <citation type="journal article" date="2019" name="Int. J. Syst. Evol. Microbiol.">
        <title>The Global Catalogue of Microorganisms (GCM) 10K type strain sequencing project: providing services to taxonomists for standard genome sequencing and annotation.</title>
        <authorList>
            <consortium name="The Broad Institute Genomics Platform"/>
            <consortium name="The Broad Institute Genome Sequencing Center for Infectious Disease"/>
            <person name="Wu L."/>
            <person name="Ma J."/>
        </authorList>
    </citation>
    <scope>NUCLEOTIDE SEQUENCE [LARGE SCALE GENOMIC DNA]</scope>
    <source>
        <strain evidence="4">CCM 320</strain>
    </source>
</reference>
<dbReference type="Pfam" id="PF12690">
    <property type="entry name" value="BsuPI"/>
    <property type="match status" value="1"/>
</dbReference>
<evidence type="ECO:0000256" key="1">
    <source>
        <dbReference type="SAM" id="SignalP"/>
    </source>
</evidence>
<dbReference type="RefSeq" id="WP_117313330.1">
    <property type="nucleotide sequence ID" value="NZ_JBHRUJ010000004.1"/>
</dbReference>
<dbReference type="SUPFAM" id="SSF49503">
    <property type="entry name" value="Cupredoxins"/>
    <property type="match status" value="1"/>
</dbReference>